<comment type="function">
    <text evidence="2">Functions as a ribosomal silencing factor. Interacts with ribosomal protein uL14 (rplN), blocking formation of intersubunit bridge B8. Prevents association of the 30S and 50S ribosomal subunits and the formation of functional ribosomes, thus repressing translation.</text>
</comment>
<dbReference type="SUPFAM" id="SSF81301">
    <property type="entry name" value="Nucleotidyltransferase"/>
    <property type="match status" value="1"/>
</dbReference>
<keyword evidence="4" id="KW-1185">Reference proteome</keyword>
<dbReference type="GO" id="GO:0017148">
    <property type="term" value="P:negative regulation of translation"/>
    <property type="evidence" value="ECO:0007669"/>
    <property type="project" value="UniProtKB-UniRule"/>
</dbReference>
<comment type="subcellular location">
    <subcellularLocation>
        <location evidence="2">Cytoplasm</location>
    </subcellularLocation>
</comment>
<gene>
    <name evidence="2" type="primary">rsfS</name>
    <name evidence="3" type="ORF">JV46_23780</name>
</gene>
<accession>A0A0B0HDJ2</accession>
<dbReference type="InterPro" id="IPR004394">
    <property type="entry name" value="Iojap/RsfS/C7orf30"/>
</dbReference>
<keyword evidence="2" id="KW-0678">Repressor</keyword>
<dbReference type="AlphaFoldDB" id="A0A0B0HDJ2"/>
<proteinExistence type="inferred from homology"/>
<comment type="caution">
    <text evidence="3">The sequence shown here is derived from an EMBL/GenBank/DDBJ whole genome shotgun (WGS) entry which is preliminary data.</text>
</comment>
<dbReference type="GO" id="GO:0043023">
    <property type="term" value="F:ribosomal large subunit binding"/>
    <property type="evidence" value="ECO:0007669"/>
    <property type="project" value="TreeGrafter"/>
</dbReference>
<comment type="similarity">
    <text evidence="1 2">Belongs to the Iojap/RsfS family.</text>
</comment>
<dbReference type="HAMAP" id="MF_01477">
    <property type="entry name" value="Iojap_RsfS"/>
    <property type="match status" value="1"/>
</dbReference>
<organism evidence="3 4">
    <name type="scientific">Solemya velum gill symbiont</name>
    <dbReference type="NCBI Taxonomy" id="2340"/>
    <lineage>
        <taxon>Bacteria</taxon>
        <taxon>Pseudomonadati</taxon>
        <taxon>Pseudomonadota</taxon>
        <taxon>Gammaproteobacteria</taxon>
        <taxon>sulfur-oxidizing symbionts</taxon>
    </lineage>
</organism>
<evidence type="ECO:0000313" key="3">
    <source>
        <dbReference type="EMBL" id="KHF26672.1"/>
    </source>
</evidence>
<dbReference type="Pfam" id="PF02410">
    <property type="entry name" value="RsfS"/>
    <property type="match status" value="1"/>
</dbReference>
<dbReference type="PATRIC" id="fig|2340.3.peg.1186"/>
<name>A0A0B0HDJ2_SOVGS</name>
<dbReference type="GO" id="GO:0042256">
    <property type="term" value="P:cytosolic ribosome assembly"/>
    <property type="evidence" value="ECO:0007669"/>
    <property type="project" value="UniProtKB-UniRule"/>
</dbReference>
<reference evidence="3 4" key="1">
    <citation type="journal article" date="2014" name="BMC Genomics">
        <title>The genome of the intracellular bacterium of the coastal bivalve, Solemya velum: a blueprint for thriving in and out of symbiosis.</title>
        <authorList>
            <person name="Dmytrenko O."/>
            <person name="Russell S.L."/>
            <person name="Loo W.T."/>
            <person name="Fontanez K.M."/>
            <person name="Liao L."/>
            <person name="Roeselers G."/>
            <person name="Sharma R."/>
            <person name="Stewart F.J."/>
            <person name="Newton I.L."/>
            <person name="Woyke T."/>
            <person name="Wu D."/>
            <person name="Lang J.M."/>
            <person name="Eisen J.A."/>
            <person name="Cavanaugh C.M."/>
        </authorList>
    </citation>
    <scope>NUCLEOTIDE SEQUENCE [LARGE SCALE GENOMIC DNA]</scope>
    <source>
        <strain evidence="3 4">WH</strain>
    </source>
</reference>
<dbReference type="Proteomes" id="UP000030856">
    <property type="component" value="Unassembled WGS sequence"/>
</dbReference>
<dbReference type="GO" id="GO:0005737">
    <property type="term" value="C:cytoplasm"/>
    <property type="evidence" value="ECO:0007669"/>
    <property type="project" value="UniProtKB-SubCell"/>
</dbReference>
<dbReference type="EMBL" id="JRAA01000001">
    <property type="protein sequence ID" value="KHF26672.1"/>
    <property type="molecule type" value="Genomic_DNA"/>
</dbReference>
<dbReference type="NCBIfam" id="TIGR00090">
    <property type="entry name" value="rsfS_iojap_ybeB"/>
    <property type="match status" value="1"/>
</dbReference>
<protein>
    <recommendedName>
        <fullName evidence="2">Ribosomal silencing factor RsfS</fullName>
    </recommendedName>
</protein>
<evidence type="ECO:0000256" key="1">
    <source>
        <dbReference type="ARBA" id="ARBA00010574"/>
    </source>
</evidence>
<dbReference type="GO" id="GO:0090071">
    <property type="term" value="P:negative regulation of ribosome biogenesis"/>
    <property type="evidence" value="ECO:0007669"/>
    <property type="project" value="UniProtKB-UniRule"/>
</dbReference>
<evidence type="ECO:0000313" key="4">
    <source>
        <dbReference type="Proteomes" id="UP000030856"/>
    </source>
</evidence>
<dbReference type="STRING" id="2340.JV46_23780"/>
<sequence length="140" mass="15621">MQAQAIPAKMAHNQTLETQMQAEQLRDQTIAILDDMKAMDVNVIDVRGKTSITDFMIIASGTSDRHVKSIAEAVVFKSKQAGEAPIGTEGVTDGEWALVDLNGVVVHIMHPRVRDFYQLERLWSMDPEQAEKVLQESTKQ</sequence>
<dbReference type="PANTHER" id="PTHR21043">
    <property type="entry name" value="IOJAP SUPERFAMILY ORTHOLOG"/>
    <property type="match status" value="1"/>
</dbReference>
<keyword evidence="2" id="KW-0963">Cytoplasm</keyword>
<dbReference type="PANTHER" id="PTHR21043:SF0">
    <property type="entry name" value="MITOCHONDRIAL ASSEMBLY OF RIBOSOMAL LARGE SUBUNIT PROTEIN 1"/>
    <property type="match status" value="1"/>
</dbReference>
<evidence type="ECO:0000256" key="2">
    <source>
        <dbReference type="HAMAP-Rule" id="MF_01477"/>
    </source>
</evidence>
<dbReference type="eggNOG" id="COG0799">
    <property type="taxonomic scope" value="Bacteria"/>
</dbReference>
<dbReference type="Gene3D" id="3.30.460.10">
    <property type="entry name" value="Beta Polymerase, domain 2"/>
    <property type="match status" value="1"/>
</dbReference>
<comment type="subunit">
    <text evidence="2">Interacts with ribosomal protein uL14 (rplN).</text>
</comment>
<dbReference type="InterPro" id="IPR043519">
    <property type="entry name" value="NT_sf"/>
</dbReference>
<keyword evidence="2" id="KW-0810">Translation regulation</keyword>